<feature type="coiled-coil region" evidence="6">
    <location>
        <begin position="150"/>
        <end position="180"/>
    </location>
</feature>
<dbReference type="AlphaFoldDB" id="A0A072NXE8"/>
<dbReference type="GO" id="GO:0000155">
    <property type="term" value="F:phosphorelay sensor kinase activity"/>
    <property type="evidence" value="ECO:0007669"/>
    <property type="project" value="InterPro"/>
</dbReference>
<keyword evidence="5" id="KW-0902">Two-component regulatory system</keyword>
<evidence type="ECO:0000256" key="5">
    <source>
        <dbReference type="ARBA" id="ARBA00023012"/>
    </source>
</evidence>
<dbReference type="EMBL" id="JJRY01000011">
    <property type="protein sequence ID" value="KEF37910.1"/>
    <property type="molecule type" value="Genomic_DNA"/>
</dbReference>
<dbReference type="InterPro" id="IPR036890">
    <property type="entry name" value="HATPase_C_sf"/>
</dbReference>
<comment type="caution">
    <text evidence="11">The sequence shown here is derived from an EMBL/GenBank/DDBJ whole genome shotgun (WGS) entry which is preliminary data.</text>
</comment>
<evidence type="ECO:0000259" key="10">
    <source>
        <dbReference type="Pfam" id="PF23540"/>
    </source>
</evidence>
<accession>A0A072NXE8</accession>
<evidence type="ECO:0000259" key="9">
    <source>
        <dbReference type="Pfam" id="PF07730"/>
    </source>
</evidence>
<comment type="catalytic activity">
    <reaction evidence="1">
        <text>ATP + protein L-histidine = ADP + protein N-phospho-L-histidine.</text>
        <dbReference type="EC" id="2.7.13.3"/>
    </reaction>
</comment>
<evidence type="ECO:0000256" key="3">
    <source>
        <dbReference type="ARBA" id="ARBA00022679"/>
    </source>
</evidence>
<evidence type="ECO:0000256" key="2">
    <source>
        <dbReference type="ARBA" id="ARBA00012438"/>
    </source>
</evidence>
<evidence type="ECO:0000256" key="4">
    <source>
        <dbReference type="ARBA" id="ARBA00022777"/>
    </source>
</evidence>
<dbReference type="Gene3D" id="1.20.5.1930">
    <property type="match status" value="1"/>
</dbReference>
<gene>
    <name evidence="11" type="ORF">M670_02946</name>
</gene>
<dbReference type="InterPro" id="IPR011712">
    <property type="entry name" value="Sig_transdc_His_kin_sub3_dim/P"/>
</dbReference>
<feature type="transmembrane region" description="Helical" evidence="7">
    <location>
        <begin position="14"/>
        <end position="31"/>
    </location>
</feature>
<dbReference type="PANTHER" id="PTHR24421:SF63">
    <property type="entry name" value="SENSOR HISTIDINE KINASE DESK"/>
    <property type="match status" value="1"/>
</dbReference>
<dbReference type="EC" id="2.7.13.3" evidence="2"/>
<feature type="domain" description="Signal transduction histidine kinase subgroup 3 dimerisation and phosphoacceptor" evidence="9">
    <location>
        <begin position="179"/>
        <end position="242"/>
    </location>
</feature>
<evidence type="ECO:0000313" key="12">
    <source>
        <dbReference type="Proteomes" id="UP000027936"/>
    </source>
</evidence>
<feature type="domain" description="DesK/YvfT N-terminal" evidence="10">
    <location>
        <begin position="2"/>
        <end position="151"/>
    </location>
</feature>
<feature type="transmembrane region" description="Helical" evidence="7">
    <location>
        <begin position="64"/>
        <end position="92"/>
    </location>
</feature>
<dbReference type="RefSeq" id="WP_003330555.1">
    <property type="nucleotide sequence ID" value="NZ_JJRY01000011.1"/>
</dbReference>
<dbReference type="GeneID" id="89467964"/>
<keyword evidence="7" id="KW-1133">Transmembrane helix</keyword>
<dbReference type="Pfam" id="PF23540">
    <property type="entry name" value="DesK_N"/>
    <property type="match status" value="1"/>
</dbReference>
<evidence type="ECO:0000256" key="7">
    <source>
        <dbReference type="SAM" id="Phobius"/>
    </source>
</evidence>
<dbReference type="PATRIC" id="fig|1348973.3.peg.2849"/>
<dbReference type="InterPro" id="IPR050482">
    <property type="entry name" value="Sensor_HK_TwoCompSys"/>
</dbReference>
<keyword evidence="3 11" id="KW-0808">Transferase</keyword>
<evidence type="ECO:0000256" key="1">
    <source>
        <dbReference type="ARBA" id="ARBA00000085"/>
    </source>
</evidence>
<dbReference type="Gene3D" id="3.30.565.10">
    <property type="entry name" value="Histidine kinase-like ATPase, C-terminal domain"/>
    <property type="match status" value="1"/>
</dbReference>
<evidence type="ECO:0000256" key="6">
    <source>
        <dbReference type="SAM" id="Coils"/>
    </source>
</evidence>
<evidence type="ECO:0000259" key="8">
    <source>
        <dbReference type="Pfam" id="PF02518"/>
    </source>
</evidence>
<keyword evidence="7" id="KW-0812">Transmembrane</keyword>
<dbReference type="InterPro" id="IPR003594">
    <property type="entry name" value="HATPase_dom"/>
</dbReference>
<keyword evidence="6" id="KW-0175">Coiled coil</keyword>
<protein>
    <recommendedName>
        <fullName evidence="2">histidine kinase</fullName>
        <ecNumber evidence="2">2.7.13.3</ecNumber>
    </recommendedName>
</protein>
<organism evidence="11 12">
    <name type="scientific">Schinkia azotoformans MEV2011</name>
    <dbReference type="NCBI Taxonomy" id="1348973"/>
    <lineage>
        <taxon>Bacteria</taxon>
        <taxon>Bacillati</taxon>
        <taxon>Bacillota</taxon>
        <taxon>Bacilli</taxon>
        <taxon>Bacillales</taxon>
        <taxon>Bacillaceae</taxon>
        <taxon>Calidifontibacillus/Schinkia group</taxon>
        <taxon>Schinkia</taxon>
    </lineage>
</organism>
<proteinExistence type="predicted"/>
<feature type="transmembrane region" description="Helical" evidence="7">
    <location>
        <begin position="104"/>
        <end position="123"/>
    </location>
</feature>
<feature type="transmembrane region" description="Helical" evidence="7">
    <location>
        <begin position="38"/>
        <end position="58"/>
    </location>
</feature>
<feature type="domain" description="Histidine kinase/HSP90-like ATPase" evidence="8">
    <location>
        <begin position="282"/>
        <end position="367"/>
    </location>
</feature>
<keyword evidence="7" id="KW-0472">Membrane</keyword>
<keyword evidence="4 11" id="KW-0418">Kinase</keyword>
<reference evidence="11 12" key="1">
    <citation type="submission" date="2014-04" db="EMBL/GenBank/DDBJ databases">
        <title>Draft genome sequence of Bacillus azotoformans MEV2011, a (co-) denitrifying strain unable to grow in the presence of oxygen.</title>
        <authorList>
            <person name="Nielsen M."/>
            <person name="Schreiber L."/>
            <person name="Finster K."/>
            <person name="Schramm A."/>
        </authorList>
    </citation>
    <scope>NUCLEOTIDE SEQUENCE [LARGE SCALE GENOMIC DNA]</scope>
    <source>
        <strain evidence="11 12">MEV2011</strain>
    </source>
</reference>
<dbReference type="GO" id="GO:0016020">
    <property type="term" value="C:membrane"/>
    <property type="evidence" value="ECO:0007669"/>
    <property type="project" value="InterPro"/>
</dbReference>
<dbReference type="SUPFAM" id="SSF55874">
    <property type="entry name" value="ATPase domain of HSP90 chaperone/DNA topoisomerase II/histidine kinase"/>
    <property type="match status" value="1"/>
</dbReference>
<evidence type="ECO:0000313" key="11">
    <source>
        <dbReference type="EMBL" id="KEF37910.1"/>
    </source>
</evidence>
<sequence length="373" mass="42686">MFKRYITFHKNHGMSPYIWTILYVLPFYYIFQLDSTTEIVVGILLTVLFFAIYQVAFYSKGWLVYIWTIILIGISGVTTSFFSYIYFAFFLVHFIGNIKKQSTFLILYIVHLLSTTVSIYFSITQHGSLFLKQLPFVIIVWISVILLPFNIHNKNQRGQLEEKLQDANKRLAELSKIEERQRIARDLHDTLGQKLSLIGLKSDLARKLVNKNPEQARKELKDVQQTARTALNEVRKLVSSMRVVSLKDEIVLVTQILNAAKIDFEGVNHFKLTNVNLLTENILGMCLKEAVTNIVKHSGATICSISIEQTWKEIIMTVKDNGTFKEPCESEVKGSGLAGMKERLEFVNGSLEILKNKGTTLIIRVPNDVKQVD</sequence>
<dbReference type="Proteomes" id="UP000027936">
    <property type="component" value="Unassembled WGS sequence"/>
</dbReference>
<dbReference type="GO" id="GO:0046983">
    <property type="term" value="F:protein dimerization activity"/>
    <property type="evidence" value="ECO:0007669"/>
    <property type="project" value="InterPro"/>
</dbReference>
<dbReference type="Pfam" id="PF07730">
    <property type="entry name" value="HisKA_3"/>
    <property type="match status" value="1"/>
</dbReference>
<feature type="transmembrane region" description="Helical" evidence="7">
    <location>
        <begin position="129"/>
        <end position="149"/>
    </location>
</feature>
<name>A0A072NXE8_SCHAZ</name>
<dbReference type="PANTHER" id="PTHR24421">
    <property type="entry name" value="NITRATE/NITRITE SENSOR PROTEIN NARX-RELATED"/>
    <property type="match status" value="1"/>
</dbReference>
<dbReference type="CDD" id="cd16917">
    <property type="entry name" value="HATPase_UhpB-NarQ-NarX-like"/>
    <property type="match status" value="1"/>
</dbReference>
<dbReference type="Pfam" id="PF02518">
    <property type="entry name" value="HATPase_c"/>
    <property type="match status" value="1"/>
</dbReference>
<dbReference type="OrthoDB" id="9797605at2"/>
<dbReference type="InterPro" id="IPR056374">
    <property type="entry name" value="DesK/YvfT_N"/>
</dbReference>